<organism evidence="5 6">
    <name type="scientific">Lachnoanaerobaculum gingivalis</name>
    <dbReference type="NCBI Taxonomy" id="2490855"/>
    <lineage>
        <taxon>Bacteria</taxon>
        <taxon>Bacillati</taxon>
        <taxon>Bacillota</taxon>
        <taxon>Clostridia</taxon>
        <taxon>Lachnospirales</taxon>
        <taxon>Lachnospiraceae</taxon>
        <taxon>Lachnoanaerobaculum</taxon>
    </lineage>
</organism>
<feature type="chain" id="PRO_5038903059" evidence="3">
    <location>
        <begin position="26"/>
        <end position="687"/>
    </location>
</feature>
<keyword evidence="2" id="KW-0812">Transmembrane</keyword>
<keyword evidence="2" id="KW-0472">Membrane</keyword>
<dbReference type="AlphaFoldDB" id="A0A3P3QXG1"/>
<dbReference type="Pfam" id="PF13240">
    <property type="entry name" value="Zn_Ribbon_1"/>
    <property type="match status" value="1"/>
</dbReference>
<keyword evidence="2" id="KW-1133">Transmembrane helix</keyword>
<dbReference type="RefSeq" id="WP_128673640.1">
    <property type="nucleotide sequence ID" value="NZ_RRCO01000002.1"/>
</dbReference>
<name>A0A3P3QXG1_9FIRM</name>
<feature type="domain" description="Zinc-ribbon" evidence="4">
    <location>
        <begin position="664"/>
        <end position="685"/>
    </location>
</feature>
<comment type="caution">
    <text evidence="5">The sequence shown here is derived from an EMBL/GenBank/DDBJ whole genome shotgun (WGS) entry which is preliminary data.</text>
</comment>
<accession>A0A3P3QXG1</accession>
<feature type="region of interest" description="Disordered" evidence="1">
    <location>
        <begin position="280"/>
        <end position="320"/>
    </location>
</feature>
<evidence type="ECO:0000256" key="3">
    <source>
        <dbReference type="SAM" id="SignalP"/>
    </source>
</evidence>
<evidence type="ECO:0000313" key="5">
    <source>
        <dbReference type="EMBL" id="RRJ25825.1"/>
    </source>
</evidence>
<dbReference type="EMBL" id="RRCO01000002">
    <property type="protein sequence ID" value="RRJ25825.1"/>
    <property type="molecule type" value="Genomic_DNA"/>
</dbReference>
<dbReference type="InterPro" id="IPR026870">
    <property type="entry name" value="Zinc_ribbon_dom"/>
</dbReference>
<protein>
    <submittedName>
        <fullName evidence="5">Zinc ribbon domain-containing protein</fullName>
    </submittedName>
</protein>
<dbReference type="PROSITE" id="PS51257">
    <property type="entry name" value="PROKAR_LIPOPROTEIN"/>
    <property type="match status" value="1"/>
</dbReference>
<evidence type="ECO:0000256" key="2">
    <source>
        <dbReference type="SAM" id="Phobius"/>
    </source>
</evidence>
<dbReference type="Proteomes" id="UP000272490">
    <property type="component" value="Unassembled WGS sequence"/>
</dbReference>
<gene>
    <name evidence="5" type="ORF">EHV10_04585</name>
</gene>
<evidence type="ECO:0000259" key="4">
    <source>
        <dbReference type="Pfam" id="PF13240"/>
    </source>
</evidence>
<dbReference type="OrthoDB" id="2017440at2"/>
<feature type="compositionally biased region" description="Basic and acidic residues" evidence="1">
    <location>
        <begin position="280"/>
        <end position="293"/>
    </location>
</feature>
<feature type="signal peptide" evidence="3">
    <location>
        <begin position="1"/>
        <end position="25"/>
    </location>
</feature>
<feature type="transmembrane region" description="Helical" evidence="2">
    <location>
        <begin position="590"/>
        <end position="615"/>
    </location>
</feature>
<evidence type="ECO:0000313" key="6">
    <source>
        <dbReference type="Proteomes" id="UP000272490"/>
    </source>
</evidence>
<sequence length="687" mass="76270">MKNKLKYLICILAFLLLTACGGVVKTDMNFDDSFAGSRVMTYTISNSDYTSYVQKDFATVAETLKALCPEDIEITSVTQDDSNIVAVFTINFSSKDDYEKKVGNILKAVGSDIEPKVTLLRSNTAFAKGVAFQENFGTEDLLKWMSDGIINNDYITSSYEVYIFSTSQVSLNIAGEEYEKDANMSIIDVNTTKYLPINGVEFNTVINKDGSIDRSIALNIPNTSYDQAKDDIDKFMVERSGEVGTGTWSEANNSHIFTVEGKALSAEDCKKMTEKFTGKSLDSKTGSDAKDNQASEETQVESESEKSTEESTEAISDSSDAVDKRHLFSKNYTLNEYINLEDYISNYNNAVSFDYYVNPDNNYEGTITDGTGYSTTVSRSAMSGESKTLLYSGYSSTFDIKLDVNILPNVSKYKHIVEITPTGKIKRNITVVFSESFNENDANSLEEKLKSILSHSKIKLDKVSLNGKDLEVKISSSGTMDEDAKMWEETTGYSRSISSLDIDKKGYFVTKQEISFMDDFNPEIFTSGNVDSYEYIVKNAGKPVDRGLYIDGSFENAEAKFKGNDFIVKGENVMMSNYIAPFFVSVRTNFTIYIIFAAVAFIFILIIAVLLLILFKKSKKNKNDAQVRDIPVAEAPVNTTSNTVSIKKDEAKLNDEANPNDKVFCSNCGQENNAGDKFCSSCGKEIL</sequence>
<evidence type="ECO:0000256" key="1">
    <source>
        <dbReference type="SAM" id="MobiDB-lite"/>
    </source>
</evidence>
<keyword evidence="3" id="KW-0732">Signal</keyword>
<proteinExistence type="predicted"/>
<keyword evidence="6" id="KW-1185">Reference proteome</keyword>
<reference evidence="5 6" key="1">
    <citation type="submission" date="2018-11" db="EMBL/GenBank/DDBJ databases">
        <title>Genome sequencing of Lachnoanaerobaculum sp. KCOM 2030 (= ChDC B114).</title>
        <authorList>
            <person name="Kook J.-K."/>
            <person name="Park S.-N."/>
            <person name="Lim Y.K."/>
        </authorList>
    </citation>
    <scope>NUCLEOTIDE SEQUENCE [LARGE SCALE GENOMIC DNA]</scope>
    <source>
        <strain evidence="5 6">KCOM 2030</strain>
    </source>
</reference>